<feature type="domain" description="Ig-like" evidence="7">
    <location>
        <begin position="18"/>
        <end position="112"/>
    </location>
</feature>
<organism evidence="8 9">
    <name type="scientific">Polyodon spathula</name>
    <name type="common">North American paddlefish</name>
    <name type="synonym">Squalus spathula</name>
    <dbReference type="NCBI Taxonomy" id="7913"/>
    <lineage>
        <taxon>Eukaryota</taxon>
        <taxon>Metazoa</taxon>
        <taxon>Chordata</taxon>
        <taxon>Craniata</taxon>
        <taxon>Vertebrata</taxon>
        <taxon>Euteleostomi</taxon>
        <taxon>Actinopterygii</taxon>
        <taxon>Chondrostei</taxon>
        <taxon>Acipenseriformes</taxon>
        <taxon>Polyodontidae</taxon>
        <taxon>Polyodon</taxon>
    </lineage>
</organism>
<dbReference type="PANTHER" id="PTHR19343:SF13">
    <property type="entry name" value="T CELL RECEPTOR ALPHA VARIABLE 21"/>
    <property type="match status" value="1"/>
</dbReference>
<dbReference type="InterPro" id="IPR051006">
    <property type="entry name" value="TCR_variable_domain"/>
</dbReference>
<reference evidence="8" key="1">
    <citation type="journal article" date="2021" name="Cell">
        <title>Tracing the genetic footprints of vertebrate landing in non-teleost ray-finned fishes.</title>
        <authorList>
            <person name="Bi X."/>
            <person name="Wang K."/>
            <person name="Yang L."/>
            <person name="Pan H."/>
            <person name="Jiang H."/>
            <person name="Wei Q."/>
            <person name="Fang M."/>
            <person name="Yu H."/>
            <person name="Zhu C."/>
            <person name="Cai Y."/>
            <person name="He Y."/>
            <person name="Gan X."/>
            <person name="Zeng H."/>
            <person name="Yu D."/>
            <person name="Zhu Y."/>
            <person name="Jiang H."/>
            <person name="Qiu Q."/>
            <person name="Yang H."/>
            <person name="Zhang Y.E."/>
            <person name="Wang W."/>
            <person name="Zhu M."/>
            <person name="He S."/>
            <person name="Zhang G."/>
        </authorList>
    </citation>
    <scope>NUCLEOTIDE SEQUENCE</scope>
    <source>
        <strain evidence="8">Pddl_001</strain>
    </source>
</reference>
<evidence type="ECO:0000256" key="6">
    <source>
        <dbReference type="ARBA" id="ARBA00043266"/>
    </source>
</evidence>
<name>A0ABS2XYX1_POLSP</name>
<proteinExistence type="predicted"/>
<dbReference type="InterPro" id="IPR013783">
    <property type="entry name" value="Ig-like_fold"/>
</dbReference>
<dbReference type="InterPro" id="IPR007110">
    <property type="entry name" value="Ig-like_dom"/>
</dbReference>
<evidence type="ECO:0000256" key="1">
    <source>
        <dbReference type="ARBA" id="ARBA00022729"/>
    </source>
</evidence>
<evidence type="ECO:0000256" key="3">
    <source>
        <dbReference type="ARBA" id="ARBA00023130"/>
    </source>
</evidence>
<dbReference type="InterPro" id="IPR013106">
    <property type="entry name" value="Ig_V-set"/>
</dbReference>
<dbReference type="Proteomes" id="UP001166093">
    <property type="component" value="Unassembled WGS sequence"/>
</dbReference>
<keyword evidence="4" id="KW-0675">Receptor</keyword>
<dbReference type="InterPro" id="IPR036179">
    <property type="entry name" value="Ig-like_dom_sf"/>
</dbReference>
<keyword evidence="3" id="KW-1064">Adaptive immunity</keyword>
<evidence type="ECO:0000313" key="9">
    <source>
        <dbReference type="Proteomes" id="UP001166093"/>
    </source>
</evidence>
<dbReference type="SMART" id="SM00409">
    <property type="entry name" value="IG"/>
    <property type="match status" value="1"/>
</dbReference>
<evidence type="ECO:0000256" key="4">
    <source>
        <dbReference type="ARBA" id="ARBA00023170"/>
    </source>
</evidence>
<evidence type="ECO:0000259" key="7">
    <source>
        <dbReference type="PROSITE" id="PS50835"/>
    </source>
</evidence>
<dbReference type="Gene3D" id="2.60.40.10">
    <property type="entry name" value="Immunoglobulins"/>
    <property type="match status" value="1"/>
</dbReference>
<comment type="caution">
    <text evidence="8">The sequence shown here is derived from an EMBL/GenBank/DDBJ whole genome shotgun (WGS) entry which is preliminary data.</text>
</comment>
<dbReference type="SUPFAM" id="SSF48726">
    <property type="entry name" value="Immunoglobulin"/>
    <property type="match status" value="1"/>
</dbReference>
<keyword evidence="9" id="KW-1185">Reference proteome</keyword>
<feature type="non-terminal residue" evidence="8">
    <location>
        <position position="1"/>
    </location>
</feature>
<dbReference type="SMART" id="SM00406">
    <property type="entry name" value="IGv"/>
    <property type="match status" value="1"/>
</dbReference>
<dbReference type="Pfam" id="PF07686">
    <property type="entry name" value="V-set"/>
    <property type="match status" value="1"/>
</dbReference>
<evidence type="ECO:0000256" key="2">
    <source>
        <dbReference type="ARBA" id="ARBA00022859"/>
    </source>
</evidence>
<dbReference type="EMBL" id="JAAWVQ010090841">
    <property type="protein sequence ID" value="MBN3279560.1"/>
    <property type="molecule type" value="Genomic_DNA"/>
</dbReference>
<accession>A0ABS2XYX1</accession>
<dbReference type="PROSITE" id="PS50835">
    <property type="entry name" value="IG_LIKE"/>
    <property type="match status" value="1"/>
</dbReference>
<feature type="non-terminal residue" evidence="8">
    <location>
        <position position="112"/>
    </location>
</feature>
<evidence type="ECO:0000313" key="8">
    <source>
        <dbReference type="EMBL" id="MBN3279560.1"/>
    </source>
</evidence>
<keyword evidence="5" id="KW-0393">Immunoglobulin domain</keyword>
<gene>
    <name evidence="8" type="primary">Tva2_2</name>
    <name evidence="8" type="ORF">GTO93_0006186</name>
</gene>
<evidence type="ECO:0000256" key="5">
    <source>
        <dbReference type="ARBA" id="ARBA00023319"/>
    </source>
</evidence>
<keyword evidence="1" id="KW-0732">Signal</keyword>
<sequence>MQYDFSFCLFCLGVIAQEEVLQSPRSLKVSEGEQTRLSCSYKTLNFYSLQWYRQYLNKEPALIMLLASEEPQSNGIITATLSKAHTLSNLSISSAQPSDSAVYQCALNLSVS</sequence>
<keyword evidence="6" id="KW-1279">T cell receptor</keyword>
<dbReference type="PANTHER" id="PTHR19343">
    <property type="entry name" value="T CELL RECEPTOR ALPHA VARIABLE 1-2"/>
    <property type="match status" value="1"/>
</dbReference>
<protein>
    <submittedName>
        <fullName evidence="8">TVA2 protein</fullName>
    </submittedName>
</protein>
<dbReference type="InterPro" id="IPR003599">
    <property type="entry name" value="Ig_sub"/>
</dbReference>
<keyword evidence="2" id="KW-0391">Immunity</keyword>